<keyword evidence="9" id="KW-1002">Plastid outer membrane</keyword>
<dbReference type="Pfam" id="PF01926">
    <property type="entry name" value="MMR_HSR1"/>
    <property type="match status" value="1"/>
</dbReference>
<evidence type="ECO:0000313" key="16">
    <source>
        <dbReference type="EMBL" id="CAG8559635.1"/>
    </source>
</evidence>
<reference evidence="16" key="1">
    <citation type="submission" date="2021-06" db="EMBL/GenBank/DDBJ databases">
        <authorList>
            <person name="Kallberg Y."/>
            <person name="Tangrot J."/>
            <person name="Rosling A."/>
        </authorList>
    </citation>
    <scope>NUCLEOTIDE SEQUENCE</scope>
    <source>
        <strain evidence="16">87-6 pot B 2015</strain>
    </source>
</reference>
<gene>
    <name evidence="16" type="ORF">FMOSSE_LOCUS6891</name>
</gene>
<protein>
    <submittedName>
        <fullName evidence="16">13184_t:CDS:1</fullName>
    </submittedName>
</protein>
<keyword evidence="17" id="KW-1185">Reference proteome</keyword>
<dbReference type="Gene3D" id="3.40.50.300">
    <property type="entry name" value="P-loop containing nucleotide triphosphate hydrolases"/>
    <property type="match status" value="2"/>
</dbReference>
<dbReference type="PANTHER" id="PTHR10903">
    <property type="entry name" value="GTPASE, IMAP FAMILY MEMBER-RELATED"/>
    <property type="match status" value="1"/>
</dbReference>
<keyword evidence="13" id="KW-0472">Membrane</keyword>
<organism evidence="16 17">
    <name type="scientific">Funneliformis mosseae</name>
    <name type="common">Endomycorrhizal fungus</name>
    <name type="synonym">Glomus mosseae</name>
    <dbReference type="NCBI Taxonomy" id="27381"/>
    <lineage>
        <taxon>Eukaryota</taxon>
        <taxon>Fungi</taxon>
        <taxon>Fungi incertae sedis</taxon>
        <taxon>Mucoromycota</taxon>
        <taxon>Glomeromycotina</taxon>
        <taxon>Glomeromycetes</taxon>
        <taxon>Glomerales</taxon>
        <taxon>Glomeraceae</taxon>
        <taxon>Funneliformis</taxon>
    </lineage>
</organism>
<name>A0A9N9FVQ5_FUNMO</name>
<keyword evidence="8" id="KW-0378">Hydrolase</keyword>
<keyword evidence="4" id="KW-0150">Chloroplast</keyword>
<evidence type="ECO:0000256" key="7">
    <source>
        <dbReference type="ARBA" id="ARBA00022723"/>
    </source>
</evidence>
<dbReference type="InterPro" id="IPR006073">
    <property type="entry name" value="GTP-bd"/>
</dbReference>
<evidence type="ECO:0000256" key="14">
    <source>
        <dbReference type="ARBA" id="ARBA00024013"/>
    </source>
</evidence>
<evidence type="ECO:0000256" key="3">
    <source>
        <dbReference type="ARBA" id="ARBA00022448"/>
    </source>
</evidence>
<evidence type="ECO:0000256" key="1">
    <source>
        <dbReference type="ARBA" id="ARBA00001946"/>
    </source>
</evidence>
<comment type="subcellular location">
    <subcellularLocation>
        <location evidence="2">Membrane</location>
        <topology evidence="2">Single-pass membrane protein</topology>
    </subcellularLocation>
    <subcellularLocation>
        <location evidence="14">Plastid</location>
        <location evidence="14">Chloroplast outer membrane</location>
    </subcellularLocation>
</comment>
<dbReference type="PANTHER" id="PTHR10903:SF135">
    <property type="entry name" value="TRANSLOCASE OF CHLOROPLAST 120, CHLOROPLASTIC-RELATED"/>
    <property type="match status" value="1"/>
</dbReference>
<evidence type="ECO:0000256" key="12">
    <source>
        <dbReference type="ARBA" id="ARBA00022989"/>
    </source>
</evidence>
<keyword evidence="6" id="KW-0812">Transmembrane</keyword>
<dbReference type="GO" id="GO:0016020">
    <property type="term" value="C:membrane"/>
    <property type="evidence" value="ECO:0007669"/>
    <property type="project" value="UniProtKB-SubCell"/>
</dbReference>
<proteinExistence type="predicted"/>
<evidence type="ECO:0000256" key="10">
    <source>
        <dbReference type="ARBA" id="ARBA00022842"/>
    </source>
</evidence>
<dbReference type="SUPFAM" id="SSF52540">
    <property type="entry name" value="P-loop containing nucleoside triphosphate hydrolases"/>
    <property type="match status" value="2"/>
</dbReference>
<dbReference type="GO" id="GO:0015031">
    <property type="term" value="P:protein transport"/>
    <property type="evidence" value="ECO:0007669"/>
    <property type="project" value="UniProtKB-KW"/>
</dbReference>
<dbReference type="GO" id="GO:0046872">
    <property type="term" value="F:metal ion binding"/>
    <property type="evidence" value="ECO:0007669"/>
    <property type="project" value="UniProtKB-KW"/>
</dbReference>
<evidence type="ECO:0000256" key="2">
    <source>
        <dbReference type="ARBA" id="ARBA00004167"/>
    </source>
</evidence>
<evidence type="ECO:0000256" key="13">
    <source>
        <dbReference type="ARBA" id="ARBA00023136"/>
    </source>
</evidence>
<evidence type="ECO:0000259" key="15">
    <source>
        <dbReference type="Pfam" id="PF01926"/>
    </source>
</evidence>
<evidence type="ECO:0000256" key="11">
    <source>
        <dbReference type="ARBA" id="ARBA00022927"/>
    </source>
</evidence>
<keyword evidence="7" id="KW-0479">Metal-binding</keyword>
<keyword evidence="3" id="KW-0813">Transport</keyword>
<evidence type="ECO:0000256" key="6">
    <source>
        <dbReference type="ARBA" id="ARBA00022692"/>
    </source>
</evidence>
<evidence type="ECO:0000256" key="9">
    <source>
        <dbReference type="ARBA" id="ARBA00022805"/>
    </source>
</evidence>
<sequence length="497" mass="55320">MSEQISVVLFGLTGQGKSSIANMLIQGDIRHKENKFVVNDDAIGASAQIKCNANDAFIVHDTIGVGETNCGSVPHKEAVKRIRNYFSECKMPLNYIAFVKKKGRFTEEDRKMFKIFKEIFEGGEKNFIIIITNSGPEWVKKYSKTIKENLGDHPIIPVDFPWSEDEKFYESVIKRKKRIQSLLHLIDELFNLEYEGIKLEVLDSVQAIPVVVRFDNYYWLYLGQGKSSIANMLIQGDIYQKGNKFEINDGAVGATVTINFSYNDDFKVFDTIGVGETVFGRIPHKDAIKDIRNYFTICKEPLNYIAYVKMKGRFTEEDRNMFNLFKEIFEGSESNFIIIITNSDQRWIVKNLETLKKNFGEDYPIIPETVLQVLSSFQSVENKVSKVIELIPIAGSAYHLISSGVYYKLGKTNVATERLVNGTIGAAMDIASVGALRAGVVAGKVAGKAAGKAAGKIVFKAMAKSAAKGAATSAAAFAAKSAANESIRYARKTKNSN</sequence>
<accession>A0A9N9FVQ5</accession>
<evidence type="ECO:0000313" key="17">
    <source>
        <dbReference type="Proteomes" id="UP000789375"/>
    </source>
</evidence>
<comment type="cofactor">
    <cofactor evidence="1">
        <name>Mg(2+)</name>
        <dbReference type="ChEBI" id="CHEBI:18420"/>
    </cofactor>
</comment>
<dbReference type="GO" id="GO:0016787">
    <property type="term" value="F:hydrolase activity"/>
    <property type="evidence" value="ECO:0007669"/>
    <property type="project" value="UniProtKB-KW"/>
</dbReference>
<dbReference type="InterPro" id="IPR045058">
    <property type="entry name" value="GIMA/IAN/Toc"/>
</dbReference>
<keyword evidence="12" id="KW-1133">Transmembrane helix</keyword>
<keyword evidence="10" id="KW-0460">Magnesium</keyword>
<dbReference type="Proteomes" id="UP000789375">
    <property type="component" value="Unassembled WGS sequence"/>
</dbReference>
<evidence type="ECO:0000256" key="5">
    <source>
        <dbReference type="ARBA" id="ARBA00022640"/>
    </source>
</evidence>
<comment type="caution">
    <text evidence="16">The sequence shown here is derived from an EMBL/GenBank/DDBJ whole genome shotgun (WGS) entry which is preliminary data.</text>
</comment>
<keyword evidence="11" id="KW-0653">Protein transport</keyword>
<feature type="domain" description="G" evidence="15">
    <location>
        <begin position="7"/>
        <end position="131"/>
    </location>
</feature>
<evidence type="ECO:0000256" key="4">
    <source>
        <dbReference type="ARBA" id="ARBA00022528"/>
    </source>
</evidence>
<keyword evidence="5" id="KW-0934">Plastid</keyword>
<dbReference type="AlphaFoldDB" id="A0A9N9FVQ5"/>
<evidence type="ECO:0000256" key="8">
    <source>
        <dbReference type="ARBA" id="ARBA00022801"/>
    </source>
</evidence>
<dbReference type="InterPro" id="IPR027417">
    <property type="entry name" value="P-loop_NTPase"/>
</dbReference>
<dbReference type="EMBL" id="CAJVPP010001508">
    <property type="protein sequence ID" value="CAG8559635.1"/>
    <property type="molecule type" value="Genomic_DNA"/>
</dbReference>